<feature type="coiled-coil region" evidence="1">
    <location>
        <begin position="559"/>
        <end position="586"/>
    </location>
</feature>
<evidence type="ECO:0000256" key="1">
    <source>
        <dbReference type="SAM" id="Coils"/>
    </source>
</evidence>
<feature type="chain" id="PRO_5045124641" evidence="2">
    <location>
        <begin position="26"/>
        <end position="586"/>
    </location>
</feature>
<feature type="signal peptide" evidence="2">
    <location>
        <begin position="1"/>
        <end position="25"/>
    </location>
</feature>
<dbReference type="InterPro" id="IPR039373">
    <property type="entry name" value="Peptidase_M28B"/>
</dbReference>
<keyword evidence="2" id="KW-0732">Signal</keyword>
<feature type="domain" description="Peptidase M28" evidence="3">
    <location>
        <begin position="270"/>
        <end position="483"/>
    </location>
</feature>
<dbReference type="PANTHER" id="PTHR10404:SF46">
    <property type="entry name" value="VACUOLAR PROTEIN SORTING-ASSOCIATED PROTEIN 70"/>
    <property type="match status" value="1"/>
</dbReference>
<dbReference type="Pfam" id="PF04389">
    <property type="entry name" value="Peptidase_M28"/>
    <property type="match status" value="1"/>
</dbReference>
<keyword evidence="1" id="KW-0175">Coiled coil</keyword>
<protein>
    <submittedName>
        <fullName evidence="4">M28 family peptidase</fullName>
    </submittedName>
</protein>
<dbReference type="InterPro" id="IPR007484">
    <property type="entry name" value="Peptidase_M28"/>
</dbReference>
<dbReference type="SUPFAM" id="SSF52025">
    <property type="entry name" value="PA domain"/>
    <property type="match status" value="1"/>
</dbReference>
<dbReference type="Gene3D" id="3.50.30.30">
    <property type="match status" value="1"/>
</dbReference>
<reference evidence="4 5" key="1">
    <citation type="submission" date="2020-08" db="EMBL/GenBank/DDBJ databases">
        <title>Novel species isolated from subtropical streams in China.</title>
        <authorList>
            <person name="Lu H."/>
        </authorList>
    </citation>
    <scope>NUCLEOTIDE SEQUENCE [LARGE SCALE GENOMIC DNA]</scope>
    <source>
        <strain evidence="4 5">LX15W</strain>
    </source>
</reference>
<evidence type="ECO:0000259" key="3">
    <source>
        <dbReference type="Pfam" id="PF04389"/>
    </source>
</evidence>
<proteinExistence type="predicted"/>
<organism evidence="4 5">
    <name type="scientific">Undibacterium flavidum</name>
    <dbReference type="NCBI Taxonomy" id="2762297"/>
    <lineage>
        <taxon>Bacteria</taxon>
        <taxon>Pseudomonadati</taxon>
        <taxon>Pseudomonadota</taxon>
        <taxon>Betaproteobacteria</taxon>
        <taxon>Burkholderiales</taxon>
        <taxon>Oxalobacteraceae</taxon>
        <taxon>Undibacterium</taxon>
    </lineage>
</organism>
<dbReference type="SUPFAM" id="SSF53187">
    <property type="entry name" value="Zn-dependent exopeptidases"/>
    <property type="match status" value="1"/>
</dbReference>
<evidence type="ECO:0000256" key="2">
    <source>
        <dbReference type="SAM" id="SignalP"/>
    </source>
</evidence>
<gene>
    <name evidence="4" type="ORF">H8K55_17960</name>
</gene>
<dbReference type="RefSeq" id="WP_186943446.1">
    <property type="nucleotide sequence ID" value="NZ_JACOGA010000019.1"/>
</dbReference>
<dbReference type="EMBL" id="JACOGA010000019">
    <property type="protein sequence ID" value="MBC3875480.1"/>
    <property type="molecule type" value="Genomic_DNA"/>
</dbReference>
<evidence type="ECO:0000313" key="4">
    <source>
        <dbReference type="EMBL" id="MBC3875480.1"/>
    </source>
</evidence>
<evidence type="ECO:0000313" key="5">
    <source>
        <dbReference type="Proteomes" id="UP000624279"/>
    </source>
</evidence>
<dbReference type="PANTHER" id="PTHR10404">
    <property type="entry name" value="N-ACETYLATED-ALPHA-LINKED ACIDIC DIPEPTIDASE"/>
    <property type="match status" value="1"/>
</dbReference>
<dbReference type="Proteomes" id="UP000624279">
    <property type="component" value="Unassembled WGS sequence"/>
</dbReference>
<comment type="caution">
    <text evidence="4">The sequence shown here is derived from an EMBL/GenBank/DDBJ whole genome shotgun (WGS) entry which is preliminary data.</text>
</comment>
<keyword evidence="5" id="KW-1185">Reference proteome</keyword>
<sequence length="586" mass="65087">MNLKNTARITMMACASLLLTVPAVAQSTQENATINQYYQLLRTNFIQDNPYQTVAFVEQRWRIAGNTGFNESIWHVEKILQQAGYKKEVSGEAEAPLSYRIESRKMKQPTWEPIDGSLSLAGDTEPLLRFSSNRNMLAINSASTVAGGVTAEVVNVGRGRAQDFTDKDVKGKIVFAEGGIASLYMNAMKAGAIGVLSYAMPAYTQPEKHINSIQFQGIPFLNPDQPETQKWGLVLSYRAKEKLKARLAQGQTLATVNIKTSIYPAEELTLIANARGTSKPDERFVFSAHVQEPGANDNASGVGTLAEMARVTARLVQDKKFAPQRTITFLWGDEIRSTDRYIRENPKRAEGIKWGLSLDMVGEDTAKTGGSFLIEKMPDPSAIWTRGNDKHTEWGGSVLKESDMVPNYFTDFLINRCRQQGKDNGWVINANPYEGGSDHTPFLNAKIPGLLMWHFTDVFYHTDADRLDMVSKTSMQNVGISALAAAFTLSSADEQSSIYLVQELLDNATSRLETEFSLSKKAIAAGAKAKDEQHIIEVWADWYQKAFDKMQDIPVNGITSKLQTQIDAAKAKLQQENLRMQTQLSK</sequence>
<name>A0ABR6YFX2_9BURK</name>
<dbReference type="InterPro" id="IPR046450">
    <property type="entry name" value="PA_dom_sf"/>
</dbReference>
<dbReference type="Gene3D" id="3.40.630.10">
    <property type="entry name" value="Zn peptidases"/>
    <property type="match status" value="1"/>
</dbReference>
<accession>A0ABR6YFX2</accession>